<sequence length="265" mass="28009">MKKLTSLCGFIVLVEGHMKMNVPIPYGRSTLENSPLALDGADFPCKQRPGVYAVEDASNVYALGSTNPLNFTGTAVHGGGSCQISMTYDVEPNKNSVWKVLTSIEGGCPARDQTGNMGSNANAADPFQYEFTIPSNIPAGKGTIAWTWFNKVGQREMYMNCGPLTLTGGGGSRANFDNLPDMFKANIGNDCHVPDNKDVVFPDPGKEVTRLNGATNAFHAPTGPGCDSAAGPGPTPEPSAAPKSNKSNPESYLIYLIALNVGFVV</sequence>
<dbReference type="PANTHER" id="PTHR36182">
    <property type="entry name" value="PROTEIN, PUTATIVE (AFU_ORTHOLOGUE AFUA_6G10930)-RELATED"/>
    <property type="match status" value="1"/>
</dbReference>
<protein>
    <recommendedName>
        <fullName evidence="3">Chitin-binding type-4 domain-containing protein</fullName>
    </recommendedName>
</protein>
<accession>A0A0B7KS01</accession>
<dbReference type="Gene3D" id="2.70.50.70">
    <property type="match status" value="1"/>
</dbReference>
<evidence type="ECO:0008006" key="3">
    <source>
        <dbReference type="Google" id="ProtNLM"/>
    </source>
</evidence>
<dbReference type="EMBL" id="CDPU01000141">
    <property type="protein sequence ID" value="CEO57760.1"/>
    <property type="molecule type" value="Genomic_DNA"/>
</dbReference>
<proteinExistence type="predicted"/>
<organism evidence="2">
    <name type="scientific">Bionectria ochroleuca</name>
    <name type="common">Gliocladium roseum</name>
    <dbReference type="NCBI Taxonomy" id="29856"/>
    <lineage>
        <taxon>Eukaryota</taxon>
        <taxon>Fungi</taxon>
        <taxon>Dikarya</taxon>
        <taxon>Ascomycota</taxon>
        <taxon>Pezizomycotina</taxon>
        <taxon>Sordariomycetes</taxon>
        <taxon>Hypocreomycetidae</taxon>
        <taxon>Hypocreales</taxon>
        <taxon>Bionectriaceae</taxon>
        <taxon>Clonostachys</taxon>
    </lineage>
</organism>
<dbReference type="AlphaFoldDB" id="A0A0B7KS01"/>
<dbReference type="PANTHER" id="PTHR36182:SF2">
    <property type="entry name" value="LYTIC POLYSACCHARIDE MONOOXYGENASE"/>
    <property type="match status" value="1"/>
</dbReference>
<feature type="region of interest" description="Disordered" evidence="1">
    <location>
        <begin position="215"/>
        <end position="247"/>
    </location>
</feature>
<name>A0A0B7KS01_BIOOC</name>
<evidence type="ECO:0000313" key="2">
    <source>
        <dbReference type="EMBL" id="CEO57760.1"/>
    </source>
</evidence>
<evidence type="ECO:0000256" key="1">
    <source>
        <dbReference type="SAM" id="MobiDB-lite"/>
    </source>
</evidence>
<gene>
    <name evidence="2" type="ORF">BN869_000013818_1</name>
</gene>
<reference evidence="2" key="1">
    <citation type="submission" date="2015-01" db="EMBL/GenBank/DDBJ databases">
        <authorList>
            <person name="Durling Mikael"/>
        </authorList>
    </citation>
    <scope>NUCLEOTIDE SEQUENCE</scope>
</reference>